<evidence type="ECO:0000313" key="3">
    <source>
        <dbReference type="Proteomes" id="UP000605670"/>
    </source>
</evidence>
<keyword evidence="3" id="KW-1185">Reference proteome</keyword>
<reference evidence="2" key="1">
    <citation type="journal article" date="2014" name="Int. J. Syst. Evol. Microbiol.">
        <title>Complete genome sequence of Corynebacterium casei LMG S-19264T (=DSM 44701T), isolated from a smear-ripened cheese.</title>
        <authorList>
            <consortium name="US DOE Joint Genome Institute (JGI-PGF)"/>
            <person name="Walter F."/>
            <person name="Albersmeier A."/>
            <person name="Kalinowski J."/>
            <person name="Ruckert C."/>
        </authorList>
    </citation>
    <scope>NUCLEOTIDE SEQUENCE</scope>
    <source>
        <strain evidence="2">CGMCC 1.12160</strain>
    </source>
</reference>
<proteinExistence type="predicted"/>
<comment type="caution">
    <text evidence="2">The sequence shown here is derived from an EMBL/GenBank/DDBJ whole genome shotgun (WGS) entry which is preliminary data.</text>
</comment>
<dbReference type="Gene3D" id="3.40.30.10">
    <property type="entry name" value="Glutaredoxin"/>
    <property type="match status" value="1"/>
</dbReference>
<dbReference type="InterPro" id="IPR013766">
    <property type="entry name" value="Thioredoxin_domain"/>
</dbReference>
<dbReference type="Pfam" id="PF00085">
    <property type="entry name" value="Thioredoxin"/>
    <property type="match status" value="1"/>
</dbReference>
<sequence>MTTYSSEQPDRADLDATEGPAVVIFGTTWCGHCLAADRYLTPALAAHPEVPVIAVEDGKGRRLGRSYRVKLWPTLIFLRDGVEVDRVVRPTGRAMIDAPLATITQEGPATT</sequence>
<dbReference type="Proteomes" id="UP000605670">
    <property type="component" value="Unassembled WGS sequence"/>
</dbReference>
<dbReference type="EMBL" id="BMEM01000001">
    <property type="protein sequence ID" value="GGF38782.1"/>
    <property type="molecule type" value="Genomic_DNA"/>
</dbReference>
<dbReference type="AlphaFoldDB" id="A0A917BGG1"/>
<dbReference type="InterPro" id="IPR036249">
    <property type="entry name" value="Thioredoxin-like_sf"/>
</dbReference>
<organism evidence="2 3">
    <name type="scientific">Ornithinimicrobium tianjinense</name>
    <dbReference type="NCBI Taxonomy" id="1195761"/>
    <lineage>
        <taxon>Bacteria</taxon>
        <taxon>Bacillati</taxon>
        <taxon>Actinomycetota</taxon>
        <taxon>Actinomycetes</taxon>
        <taxon>Micrococcales</taxon>
        <taxon>Ornithinimicrobiaceae</taxon>
        <taxon>Ornithinimicrobium</taxon>
    </lineage>
</organism>
<gene>
    <name evidence="2" type="ORF">GCM10011366_02930</name>
</gene>
<feature type="domain" description="Thioredoxin" evidence="1">
    <location>
        <begin position="1"/>
        <end position="108"/>
    </location>
</feature>
<dbReference type="RefSeq" id="WP_188427837.1">
    <property type="nucleotide sequence ID" value="NZ_BAABKH010000010.1"/>
</dbReference>
<evidence type="ECO:0000313" key="2">
    <source>
        <dbReference type="EMBL" id="GGF38782.1"/>
    </source>
</evidence>
<evidence type="ECO:0000259" key="1">
    <source>
        <dbReference type="PROSITE" id="PS51352"/>
    </source>
</evidence>
<reference evidence="2" key="2">
    <citation type="submission" date="2020-09" db="EMBL/GenBank/DDBJ databases">
        <authorList>
            <person name="Sun Q."/>
            <person name="Zhou Y."/>
        </authorList>
    </citation>
    <scope>NUCLEOTIDE SEQUENCE</scope>
    <source>
        <strain evidence="2">CGMCC 1.12160</strain>
    </source>
</reference>
<dbReference type="PROSITE" id="PS51352">
    <property type="entry name" value="THIOREDOXIN_2"/>
    <property type="match status" value="1"/>
</dbReference>
<dbReference type="CDD" id="cd02947">
    <property type="entry name" value="TRX_family"/>
    <property type="match status" value="1"/>
</dbReference>
<name>A0A917BGG1_9MICO</name>
<accession>A0A917BGG1</accession>
<dbReference type="SUPFAM" id="SSF52833">
    <property type="entry name" value="Thioredoxin-like"/>
    <property type="match status" value="1"/>
</dbReference>
<protein>
    <submittedName>
        <fullName evidence="2">Thiol reductase thioredoxin</fullName>
    </submittedName>
</protein>